<dbReference type="Proteomes" id="UP000708208">
    <property type="component" value="Unassembled WGS sequence"/>
</dbReference>
<evidence type="ECO:0000313" key="2">
    <source>
        <dbReference type="Proteomes" id="UP000708208"/>
    </source>
</evidence>
<proteinExistence type="predicted"/>
<comment type="caution">
    <text evidence="1">The sequence shown here is derived from an EMBL/GenBank/DDBJ whole genome shotgun (WGS) entry which is preliminary data.</text>
</comment>
<evidence type="ECO:0000313" key="1">
    <source>
        <dbReference type="EMBL" id="CAG7650330.1"/>
    </source>
</evidence>
<protein>
    <submittedName>
        <fullName evidence="1">Uncharacterized protein</fullName>
    </submittedName>
</protein>
<accession>A0A8J2IZ67</accession>
<dbReference type="EMBL" id="CAJVCH010003794">
    <property type="protein sequence ID" value="CAG7650330.1"/>
    <property type="molecule type" value="Genomic_DNA"/>
</dbReference>
<sequence>DVKRILSDQSDYTFPVFRVGSRSDPDTNNFEFWDTAATVATGIFDIEKKTWSIYTKPSATSEPVVVLPMQF</sequence>
<reference evidence="1" key="1">
    <citation type="submission" date="2021-06" db="EMBL/GenBank/DDBJ databases">
        <authorList>
            <person name="Hodson N. C."/>
            <person name="Mongue J. A."/>
            <person name="Jaron S. K."/>
        </authorList>
    </citation>
    <scope>NUCLEOTIDE SEQUENCE</scope>
</reference>
<feature type="non-terminal residue" evidence="1">
    <location>
        <position position="71"/>
    </location>
</feature>
<name>A0A8J2IZ67_9HEXA</name>
<organism evidence="1 2">
    <name type="scientific">Allacma fusca</name>
    <dbReference type="NCBI Taxonomy" id="39272"/>
    <lineage>
        <taxon>Eukaryota</taxon>
        <taxon>Metazoa</taxon>
        <taxon>Ecdysozoa</taxon>
        <taxon>Arthropoda</taxon>
        <taxon>Hexapoda</taxon>
        <taxon>Collembola</taxon>
        <taxon>Symphypleona</taxon>
        <taxon>Sminthuridae</taxon>
        <taxon>Allacma</taxon>
    </lineage>
</organism>
<gene>
    <name evidence="1" type="ORF">AFUS01_LOCUS717</name>
</gene>
<dbReference type="AlphaFoldDB" id="A0A8J2IZ67"/>
<keyword evidence="2" id="KW-1185">Reference proteome</keyword>
<dbReference type="OrthoDB" id="189997at2759"/>